<name>A0A2Z7DG18_9LAMI</name>
<evidence type="ECO:0000313" key="1">
    <source>
        <dbReference type="EMBL" id="KZV56565.1"/>
    </source>
</evidence>
<protein>
    <recommendedName>
        <fullName evidence="3">Dystroglycan-like</fullName>
    </recommendedName>
</protein>
<sequence length="218" mass="24580">MASSYISNALQINFDSVLGIQDNYGMVNMFRALEATGLRGFLGCSSVLYEQELEQFFDTTLIEDGDITCAVSGKYVAISASRFAGIFNLSTDGLIDLSEVPNDLVLQARTLFSKSGTPVQFSCKKRLLKYEFCLLNDILAKAISVKAGSFDVVTHERFLMMTAIHFGVKINWSTILFEVLKEMVDRPQKEPRVLGLKFVFFLRATLRLLWERQQSFLP</sequence>
<gene>
    <name evidence="1" type="ORF">F511_44480</name>
</gene>
<proteinExistence type="predicted"/>
<dbReference type="Proteomes" id="UP000250235">
    <property type="component" value="Unassembled WGS sequence"/>
</dbReference>
<evidence type="ECO:0000313" key="2">
    <source>
        <dbReference type="Proteomes" id="UP000250235"/>
    </source>
</evidence>
<reference evidence="1 2" key="1">
    <citation type="journal article" date="2015" name="Proc. Natl. Acad. Sci. U.S.A.">
        <title>The resurrection genome of Boea hygrometrica: A blueprint for survival of dehydration.</title>
        <authorList>
            <person name="Xiao L."/>
            <person name="Yang G."/>
            <person name="Zhang L."/>
            <person name="Yang X."/>
            <person name="Zhao S."/>
            <person name="Ji Z."/>
            <person name="Zhou Q."/>
            <person name="Hu M."/>
            <person name="Wang Y."/>
            <person name="Chen M."/>
            <person name="Xu Y."/>
            <person name="Jin H."/>
            <person name="Xiao X."/>
            <person name="Hu G."/>
            <person name="Bao F."/>
            <person name="Hu Y."/>
            <person name="Wan P."/>
            <person name="Li L."/>
            <person name="Deng X."/>
            <person name="Kuang T."/>
            <person name="Xiang C."/>
            <person name="Zhu J.K."/>
            <person name="Oliver M.J."/>
            <person name="He Y."/>
        </authorList>
    </citation>
    <scope>NUCLEOTIDE SEQUENCE [LARGE SCALE GENOMIC DNA]</scope>
    <source>
        <strain evidence="2">cv. XS01</strain>
    </source>
</reference>
<accession>A0A2Z7DG18</accession>
<evidence type="ECO:0008006" key="3">
    <source>
        <dbReference type="Google" id="ProtNLM"/>
    </source>
</evidence>
<organism evidence="1 2">
    <name type="scientific">Dorcoceras hygrometricum</name>
    <dbReference type="NCBI Taxonomy" id="472368"/>
    <lineage>
        <taxon>Eukaryota</taxon>
        <taxon>Viridiplantae</taxon>
        <taxon>Streptophyta</taxon>
        <taxon>Embryophyta</taxon>
        <taxon>Tracheophyta</taxon>
        <taxon>Spermatophyta</taxon>
        <taxon>Magnoliopsida</taxon>
        <taxon>eudicotyledons</taxon>
        <taxon>Gunneridae</taxon>
        <taxon>Pentapetalae</taxon>
        <taxon>asterids</taxon>
        <taxon>lamiids</taxon>
        <taxon>Lamiales</taxon>
        <taxon>Gesneriaceae</taxon>
        <taxon>Didymocarpoideae</taxon>
        <taxon>Trichosporeae</taxon>
        <taxon>Loxocarpinae</taxon>
        <taxon>Dorcoceras</taxon>
    </lineage>
</organism>
<dbReference type="EMBL" id="KQ988112">
    <property type="protein sequence ID" value="KZV56565.1"/>
    <property type="molecule type" value="Genomic_DNA"/>
</dbReference>
<keyword evidence="2" id="KW-1185">Reference proteome</keyword>
<dbReference type="AlphaFoldDB" id="A0A2Z7DG18"/>